<accession>A0A3S0AWF6</accession>
<keyword evidence="4" id="KW-0804">Transcription</keyword>
<sequence length="213" mass="23764">MELSTRQKKIIEIVRRDEPISGDNIAKQLGLTKPTLRNDLSLLTMTGILDARPKVGYIYSGQTIEPLLFEELFHQKVAEIMVPPVFIKQTTSISDAITDLFMHDTGSLYVIHEVTGEFVGLLSRKDLLRASINNQNITGTPVAMIMTRMPNIVTITPDERIIDAGYLIVHQEVDSLPVVESANSTKVIGKVSKSKLLTHFISSGYEVEKNKEK</sequence>
<keyword evidence="8" id="KW-1185">Reference proteome</keyword>
<dbReference type="PIRSF" id="PIRSF026546">
    <property type="entry name" value="UCP026546_CBS_YqzB"/>
    <property type="match status" value="1"/>
</dbReference>
<dbReference type="PROSITE" id="PS51371">
    <property type="entry name" value="CBS"/>
    <property type="match status" value="2"/>
</dbReference>
<dbReference type="InterPro" id="IPR016842">
    <property type="entry name" value="UCP026546_HTH-CBS"/>
</dbReference>
<dbReference type="PANTHER" id="PTHR48108">
    <property type="entry name" value="CBS DOMAIN-CONTAINING PROTEIN CBSX2, CHLOROPLASTIC"/>
    <property type="match status" value="1"/>
</dbReference>
<dbReference type="InterPro" id="IPR000644">
    <property type="entry name" value="CBS_dom"/>
</dbReference>
<gene>
    <name evidence="7" type="ORF">C7P63_08920</name>
</gene>
<evidence type="ECO:0000256" key="5">
    <source>
        <dbReference type="PROSITE-ProRule" id="PRU00703"/>
    </source>
</evidence>
<evidence type="ECO:0000313" key="7">
    <source>
        <dbReference type="EMBL" id="RST88715.1"/>
    </source>
</evidence>
<dbReference type="InterPro" id="IPR046342">
    <property type="entry name" value="CBS_dom_sf"/>
</dbReference>
<dbReference type="InterPro" id="IPR051462">
    <property type="entry name" value="CBS_domain-containing"/>
</dbReference>
<protein>
    <submittedName>
        <fullName evidence="7">Transcriptional repressor CcpN</fullName>
    </submittedName>
</protein>
<reference evidence="7 8" key="1">
    <citation type="submission" date="2018-03" db="EMBL/GenBank/DDBJ databases">
        <authorList>
            <person name="Gulvik C.A."/>
        </authorList>
    </citation>
    <scope>NUCLEOTIDE SEQUENCE [LARGE SCALE GENOMIC DNA]</scope>
    <source>
        <strain evidence="7 8">JCM 31581</strain>
    </source>
</reference>
<dbReference type="Gene3D" id="1.10.10.10">
    <property type="entry name" value="Winged helix-like DNA-binding domain superfamily/Winged helix DNA-binding domain"/>
    <property type="match status" value="1"/>
</dbReference>
<dbReference type="InterPro" id="IPR013196">
    <property type="entry name" value="HTH_11"/>
</dbReference>
<dbReference type="PANTHER" id="PTHR48108:SF32">
    <property type="entry name" value="TRANSCRIPTIONAL REPRESSOR CCPN"/>
    <property type="match status" value="1"/>
</dbReference>
<name>A0A3S0AWF6_9ENTE</name>
<dbReference type="EMBL" id="PXZH01000006">
    <property type="protein sequence ID" value="RST88715.1"/>
    <property type="molecule type" value="Genomic_DNA"/>
</dbReference>
<evidence type="ECO:0000256" key="4">
    <source>
        <dbReference type="ARBA" id="ARBA00023163"/>
    </source>
</evidence>
<evidence type="ECO:0000256" key="1">
    <source>
        <dbReference type="ARBA" id="ARBA00022737"/>
    </source>
</evidence>
<evidence type="ECO:0000256" key="3">
    <source>
        <dbReference type="ARBA" id="ARBA00023125"/>
    </source>
</evidence>
<evidence type="ECO:0000256" key="2">
    <source>
        <dbReference type="ARBA" id="ARBA00023015"/>
    </source>
</evidence>
<keyword evidence="5" id="KW-0129">CBS domain</keyword>
<dbReference type="Pfam" id="PF08279">
    <property type="entry name" value="HTH_11"/>
    <property type="match status" value="1"/>
</dbReference>
<dbReference type="SUPFAM" id="SSF46785">
    <property type="entry name" value="Winged helix' DNA-binding domain"/>
    <property type="match status" value="1"/>
</dbReference>
<feature type="domain" description="CBS" evidence="6">
    <location>
        <begin position="80"/>
        <end position="137"/>
    </location>
</feature>
<dbReference type="InterPro" id="IPR018356">
    <property type="entry name" value="Tscrpt_reg_HTH_DeoR_CS"/>
</dbReference>
<dbReference type="GO" id="GO:0003700">
    <property type="term" value="F:DNA-binding transcription factor activity"/>
    <property type="evidence" value="ECO:0007669"/>
    <property type="project" value="InterPro"/>
</dbReference>
<dbReference type="AlphaFoldDB" id="A0A3S0AWF6"/>
<organism evidence="7 8">
    <name type="scientific">Vagococcus humatus</name>
    <dbReference type="NCBI Taxonomy" id="1889241"/>
    <lineage>
        <taxon>Bacteria</taxon>
        <taxon>Bacillati</taxon>
        <taxon>Bacillota</taxon>
        <taxon>Bacilli</taxon>
        <taxon>Lactobacillales</taxon>
        <taxon>Enterococcaceae</taxon>
        <taxon>Vagococcus</taxon>
    </lineage>
</organism>
<dbReference type="InterPro" id="IPR036390">
    <property type="entry name" value="WH_DNA-bd_sf"/>
</dbReference>
<keyword evidence="3" id="KW-0238">DNA-binding</keyword>
<dbReference type="RefSeq" id="WP_125943808.1">
    <property type="nucleotide sequence ID" value="NZ_PXZH01000006.1"/>
</dbReference>
<dbReference type="CDD" id="cd04617">
    <property type="entry name" value="CBS_pair_CcpN"/>
    <property type="match status" value="1"/>
</dbReference>
<dbReference type="SUPFAM" id="SSF54631">
    <property type="entry name" value="CBS-domain pair"/>
    <property type="match status" value="1"/>
</dbReference>
<keyword evidence="2" id="KW-0805">Transcription regulation</keyword>
<proteinExistence type="predicted"/>
<dbReference type="OrthoDB" id="9793615at2"/>
<dbReference type="Proteomes" id="UP000277864">
    <property type="component" value="Unassembled WGS sequence"/>
</dbReference>
<dbReference type="Gene3D" id="3.10.580.10">
    <property type="entry name" value="CBS-domain"/>
    <property type="match status" value="1"/>
</dbReference>
<dbReference type="InterPro" id="IPR036388">
    <property type="entry name" value="WH-like_DNA-bd_sf"/>
</dbReference>
<keyword evidence="1" id="KW-0677">Repeat</keyword>
<feature type="domain" description="CBS" evidence="6">
    <location>
        <begin position="146"/>
        <end position="207"/>
    </location>
</feature>
<dbReference type="Pfam" id="PF00571">
    <property type="entry name" value="CBS"/>
    <property type="match status" value="2"/>
</dbReference>
<evidence type="ECO:0000313" key="8">
    <source>
        <dbReference type="Proteomes" id="UP000277864"/>
    </source>
</evidence>
<dbReference type="GO" id="GO:0003677">
    <property type="term" value="F:DNA binding"/>
    <property type="evidence" value="ECO:0007669"/>
    <property type="project" value="UniProtKB-KW"/>
</dbReference>
<dbReference type="PROSITE" id="PS00894">
    <property type="entry name" value="HTH_DEOR_1"/>
    <property type="match status" value="1"/>
</dbReference>
<dbReference type="SMART" id="SM00116">
    <property type="entry name" value="CBS"/>
    <property type="match status" value="2"/>
</dbReference>
<evidence type="ECO:0000259" key="6">
    <source>
        <dbReference type="PROSITE" id="PS51371"/>
    </source>
</evidence>
<comment type="caution">
    <text evidence="7">The sequence shown here is derived from an EMBL/GenBank/DDBJ whole genome shotgun (WGS) entry which is preliminary data.</text>
</comment>